<dbReference type="Proteomes" id="UP000604661">
    <property type="component" value="Unassembled WGS sequence"/>
</dbReference>
<dbReference type="InterPro" id="IPR014315">
    <property type="entry name" value="ABC_heterocyst_DevB"/>
</dbReference>
<dbReference type="Gene3D" id="2.40.50.100">
    <property type="match status" value="1"/>
</dbReference>
<comment type="subcellular location">
    <subcellularLocation>
        <location evidence="1">Cell envelope</location>
    </subcellularLocation>
</comment>
<keyword evidence="2 3" id="KW-0175">Coiled coil</keyword>
<name>A0ABR8F5B8_NOSLI</name>
<evidence type="ECO:0000313" key="5">
    <source>
        <dbReference type="EMBL" id="MBD2565332.1"/>
    </source>
</evidence>
<evidence type="ECO:0000313" key="6">
    <source>
        <dbReference type="Proteomes" id="UP000604661"/>
    </source>
</evidence>
<dbReference type="EMBL" id="JACJTE010000079">
    <property type="protein sequence ID" value="MBD2565332.1"/>
    <property type="molecule type" value="Genomic_DNA"/>
</dbReference>
<evidence type="ECO:0000256" key="2">
    <source>
        <dbReference type="ARBA" id="ARBA00023054"/>
    </source>
</evidence>
<evidence type="ECO:0000256" key="1">
    <source>
        <dbReference type="ARBA" id="ARBA00004196"/>
    </source>
</evidence>
<keyword evidence="4" id="KW-0472">Membrane</keyword>
<feature type="coiled-coil region" evidence="3">
    <location>
        <begin position="228"/>
        <end position="302"/>
    </location>
</feature>
<dbReference type="InterPro" id="IPR050465">
    <property type="entry name" value="UPF0194_transport"/>
</dbReference>
<dbReference type="Gene3D" id="2.40.30.170">
    <property type="match status" value="1"/>
</dbReference>
<protein>
    <submittedName>
        <fullName evidence="5">ABC exporter membrane fusion protein</fullName>
    </submittedName>
</protein>
<dbReference type="SUPFAM" id="SSF111369">
    <property type="entry name" value="HlyD-like secretion proteins"/>
    <property type="match status" value="1"/>
</dbReference>
<accession>A0ABR8F5B8</accession>
<feature type="transmembrane region" description="Helical" evidence="4">
    <location>
        <begin position="20"/>
        <end position="39"/>
    </location>
</feature>
<gene>
    <name evidence="5" type="ORF">H6G95_33125</name>
</gene>
<dbReference type="PANTHER" id="PTHR32347">
    <property type="entry name" value="EFFLUX SYSTEM COMPONENT YKNX-RELATED"/>
    <property type="match status" value="1"/>
</dbReference>
<dbReference type="RefSeq" id="WP_190900611.1">
    <property type="nucleotide sequence ID" value="NZ_JACJTE010000079.1"/>
</dbReference>
<proteinExistence type="predicted"/>
<sequence length="432" mass="47826">MQKLQKQASILFKLPKWNFITLIVVGSTIAITIPVYYFLNTKTVKQKPLVTSAEPKAITALGRLEPEGEVINISASSTLEGVRVKQLLIKEGDWVKAGQIIAVLDRRDRLDAQFKQSQKEIEVAQARLDLVKSGSEEGEITAQKAIIARLQTELFQEGKAQEAKMAGLRTKLLREQDVQQAKLSSLKAELNNAVIECQRYETLFQQGAVPASTRDTKCLASKTSNERFKEAEAVKNQVIETLQEQINETQASRSKSLESLVQQIVEAKASLQRIQQVRPEDVKVAQAEVESAIAAAKKAQQELDLAYVRTFKEGKILKLHTYPGEIVDSNGVVELGQTKQMYAVAEVYETNIGKVRLGQKATISSEYGGFTGELQGAVENVGLKIGKRNILDTDPAANVDVRVMEVKIKINPEDSQKVTNLTNLQVKVSIRI</sequence>
<evidence type="ECO:0000256" key="3">
    <source>
        <dbReference type="SAM" id="Coils"/>
    </source>
</evidence>
<organism evidence="5 6">
    <name type="scientific">Nostoc linckia FACHB-391</name>
    <dbReference type="NCBI Taxonomy" id="2692906"/>
    <lineage>
        <taxon>Bacteria</taxon>
        <taxon>Bacillati</taxon>
        <taxon>Cyanobacteriota</taxon>
        <taxon>Cyanophyceae</taxon>
        <taxon>Nostocales</taxon>
        <taxon>Nostocaceae</taxon>
        <taxon>Nostoc</taxon>
    </lineage>
</organism>
<dbReference type="NCBIfam" id="TIGR02971">
    <property type="entry name" value="heterocyst_DevB"/>
    <property type="match status" value="1"/>
</dbReference>
<comment type="caution">
    <text evidence="5">The sequence shown here is derived from an EMBL/GenBank/DDBJ whole genome shotgun (WGS) entry which is preliminary data.</text>
</comment>
<keyword evidence="4" id="KW-0812">Transmembrane</keyword>
<keyword evidence="6" id="KW-1185">Reference proteome</keyword>
<reference evidence="5 6" key="1">
    <citation type="journal article" date="2020" name="ISME J.">
        <title>Comparative genomics reveals insights into cyanobacterial evolution and habitat adaptation.</title>
        <authorList>
            <person name="Chen M.Y."/>
            <person name="Teng W.K."/>
            <person name="Zhao L."/>
            <person name="Hu C.X."/>
            <person name="Zhou Y.K."/>
            <person name="Han B.P."/>
            <person name="Song L.R."/>
            <person name="Shu W.S."/>
        </authorList>
    </citation>
    <scope>NUCLEOTIDE SEQUENCE [LARGE SCALE GENOMIC DNA]</scope>
    <source>
        <strain evidence="5 6">FACHB-391</strain>
    </source>
</reference>
<keyword evidence="4" id="KW-1133">Transmembrane helix</keyword>
<evidence type="ECO:0000256" key="4">
    <source>
        <dbReference type="SAM" id="Phobius"/>
    </source>
</evidence>
<dbReference type="PANTHER" id="PTHR32347:SF27">
    <property type="entry name" value="RND EFFLUX PUMP MEMBRANE FUSION PROTEIN BARREL-SANDWICH DOMAIN-CONTAINING PROTEIN"/>
    <property type="match status" value="1"/>
</dbReference>